<protein>
    <submittedName>
        <fullName evidence="1">Uncharacterized protein</fullName>
    </submittedName>
</protein>
<sequence length="222" mass="25977">MGDSVDWARWHVFKEYLDSYSLERAETSFERHQVLIKPESKVEALPDIARCAGKENSKLARDALILALQRARHIKGRSNRDWRLEMVINTACDLEEWDIVAEACRAMSGKGRRKVIEDRLFPEELEKGVTTCWEFAETLKRRYESAEENSFDLVIEAHLKYEKEILKSRVVHPYLYKLKAVKIEEGVTFYAVRRPLTVALTWYLLDRVRRLLSLNAPHEEGP</sequence>
<gene>
    <name evidence="1" type="ORF">A7C91_09770</name>
</gene>
<name>A0A172WJ35_9EURY</name>
<dbReference type="KEGG" id="tpie:A7C91_09770"/>
<keyword evidence="2" id="KW-1185">Reference proteome</keyword>
<accession>A0A172WJ35</accession>
<evidence type="ECO:0000313" key="1">
    <source>
        <dbReference type="EMBL" id="ANF23417.1"/>
    </source>
</evidence>
<evidence type="ECO:0000313" key="2">
    <source>
        <dbReference type="Proteomes" id="UP000076969"/>
    </source>
</evidence>
<dbReference type="AlphaFoldDB" id="A0A172WJ35"/>
<organism evidence="1 2">
    <name type="scientific">Thermococcus piezophilus</name>
    <dbReference type="NCBI Taxonomy" id="1712654"/>
    <lineage>
        <taxon>Archaea</taxon>
        <taxon>Methanobacteriati</taxon>
        <taxon>Methanobacteriota</taxon>
        <taxon>Thermococci</taxon>
        <taxon>Thermococcales</taxon>
        <taxon>Thermococcaceae</taxon>
        <taxon>Thermococcus</taxon>
    </lineage>
</organism>
<dbReference type="EMBL" id="CP015520">
    <property type="protein sequence ID" value="ANF23417.1"/>
    <property type="molecule type" value="Genomic_DNA"/>
</dbReference>
<dbReference type="Proteomes" id="UP000076969">
    <property type="component" value="Chromosome"/>
</dbReference>
<reference evidence="2" key="1">
    <citation type="journal article" date="2016" name="Syst. Appl. Microbiol.">
        <title>Thermococcus piezophilus sp. nov., a novel hyperthermophilic and piezophilic archaeon with a broad pressure range for growth, isolated from a deepest hydrothermal vent at the Mid-Cayman Rise.</title>
        <authorList>
            <person name="Dalmasso C."/>
            <person name="Oger P."/>
            <person name="Selva G."/>
            <person name="Courtine D."/>
            <person name="L'Haridon S."/>
            <person name="Garlaschelli A."/>
            <person name="Roussel E."/>
            <person name="Miyazaki J."/>
            <person name="Reveillaud J."/>
            <person name="Jebbar M."/>
            <person name="Takai K."/>
            <person name="Maignien L."/>
            <person name="Alain K."/>
        </authorList>
    </citation>
    <scope>NUCLEOTIDE SEQUENCE [LARGE SCALE GENOMIC DNA]</scope>
    <source>
        <strain evidence="2">CDGS</strain>
    </source>
</reference>
<proteinExistence type="predicted"/>